<keyword evidence="3 4" id="KW-0539">Nucleus</keyword>
<evidence type="ECO:0000256" key="4">
    <source>
        <dbReference type="PROSITE-ProRule" id="PRU00267"/>
    </source>
</evidence>
<dbReference type="GO" id="GO:0001228">
    <property type="term" value="F:DNA-binding transcription activator activity, RNA polymerase II-specific"/>
    <property type="evidence" value="ECO:0007669"/>
    <property type="project" value="TreeGrafter"/>
</dbReference>
<dbReference type="SMART" id="SM00398">
    <property type="entry name" value="HMG"/>
    <property type="match status" value="1"/>
</dbReference>
<dbReference type="PANTHER" id="PTHR10270">
    <property type="entry name" value="SOX TRANSCRIPTION FACTOR"/>
    <property type="match status" value="1"/>
</dbReference>
<comment type="subcellular location">
    <subcellularLocation>
        <location evidence="1">Nucleus</location>
    </subcellularLocation>
</comment>
<dbReference type="AlphaFoldDB" id="A0A0R3UL68"/>
<dbReference type="PROSITE" id="PS50118">
    <property type="entry name" value="HMG_BOX_2"/>
    <property type="match status" value="1"/>
</dbReference>
<evidence type="ECO:0000259" key="6">
    <source>
        <dbReference type="PROSITE" id="PS50118"/>
    </source>
</evidence>
<dbReference type="GO" id="GO:0007420">
    <property type="term" value="P:brain development"/>
    <property type="evidence" value="ECO:0007669"/>
    <property type="project" value="TreeGrafter"/>
</dbReference>
<dbReference type="FunFam" id="1.10.30.10:FF:000002">
    <property type="entry name" value="transcription factor Sox-2"/>
    <property type="match status" value="1"/>
</dbReference>
<dbReference type="Proteomes" id="UP000267029">
    <property type="component" value="Unassembled WGS sequence"/>
</dbReference>
<protein>
    <recommendedName>
        <fullName evidence="6">HMG box domain-containing protein</fullName>
    </recommendedName>
</protein>
<proteinExistence type="predicted"/>
<evidence type="ECO:0000256" key="3">
    <source>
        <dbReference type="ARBA" id="ARBA00023242"/>
    </source>
</evidence>
<dbReference type="PANTHER" id="PTHR10270:SF324">
    <property type="entry name" value="SOX DOMAIN-CONTAINING PROTEIN DICHAETE-RELATED"/>
    <property type="match status" value="1"/>
</dbReference>
<keyword evidence="8" id="KW-1185">Reference proteome</keyword>
<evidence type="ECO:0000256" key="1">
    <source>
        <dbReference type="ARBA" id="ARBA00004123"/>
    </source>
</evidence>
<dbReference type="InterPro" id="IPR009071">
    <property type="entry name" value="HMG_box_dom"/>
</dbReference>
<dbReference type="EMBL" id="UXSR01005506">
    <property type="protein sequence ID" value="VDD82403.1"/>
    <property type="molecule type" value="Genomic_DNA"/>
</dbReference>
<dbReference type="GO" id="GO:0030182">
    <property type="term" value="P:neuron differentiation"/>
    <property type="evidence" value="ECO:0007669"/>
    <property type="project" value="TreeGrafter"/>
</dbReference>
<dbReference type="OrthoDB" id="6247875at2759"/>
<feature type="DNA-binding region" description="HMG box" evidence="4">
    <location>
        <begin position="86"/>
        <end position="154"/>
    </location>
</feature>
<sequence>MNSPQCHLADHIAYHTYSLHTSMLNYSDESHNSQSGTPQTQPTDYSLSTANVATNHHSLLPWFGDAYPRQAPPSPSLSDTATSYHVKRPMNAFMVWSRGQRRKMAHANPKMHNSEISKRLGVEWKHLSEAEKRPFIDEAKRLRANHMKEHPDYKYRPKRKSKAAIMMAMASSRERFHTTFPPHGLLPGFPPFSGIYANAFTNPFTPILPILPPPPPPLPLSTASAMTSATSEPLVMNLMRVASSDTPGNSFTPTVRQEEGLSKTSSSASSPPPPPAHQTPSASTLAFSADSLIEPLPSKPQALFSPPTNHIDLLKPLHAAFLCGGGGGGEGDDARILWFKYLTTAAAIFSNLRGNAIDEAVGGMVDGQNPDSQAIQKGLWIELDLLIAISHKPLAAATTVPRLCSITLIDGFPTSLPPQTTAFLQRTSPSNQSTPPPVTGVPDRLVETTAVTNVVHPLTALFKHNLAYVSPYHHPSPPPPPPP</sequence>
<reference evidence="7 8" key="1">
    <citation type="submission" date="2018-10" db="EMBL/GenBank/DDBJ databases">
        <authorList>
            <consortium name="Pathogen Informatics"/>
        </authorList>
    </citation>
    <scope>NUCLEOTIDE SEQUENCE [LARGE SCALE GENOMIC DNA]</scope>
</reference>
<feature type="region of interest" description="Disordered" evidence="5">
    <location>
        <begin position="245"/>
        <end position="283"/>
    </location>
</feature>
<name>A0A0R3UL68_MESCO</name>
<dbReference type="CDD" id="cd22028">
    <property type="entry name" value="HMG-box_SoxA_SoxB_SoxG"/>
    <property type="match status" value="1"/>
</dbReference>
<dbReference type="InterPro" id="IPR050140">
    <property type="entry name" value="SRY-related_HMG-box_TF-like"/>
</dbReference>
<keyword evidence="2 4" id="KW-0238">DNA-binding</keyword>
<feature type="compositionally biased region" description="Polar residues" evidence="5">
    <location>
        <begin position="245"/>
        <end position="255"/>
    </location>
</feature>
<dbReference type="Pfam" id="PF00505">
    <property type="entry name" value="HMG_box"/>
    <property type="match status" value="1"/>
</dbReference>
<evidence type="ECO:0000256" key="5">
    <source>
        <dbReference type="SAM" id="MobiDB-lite"/>
    </source>
</evidence>
<evidence type="ECO:0000313" key="8">
    <source>
        <dbReference type="Proteomes" id="UP000267029"/>
    </source>
</evidence>
<dbReference type="InterPro" id="IPR036910">
    <property type="entry name" value="HMG_box_dom_sf"/>
</dbReference>
<dbReference type="Gene3D" id="1.10.30.10">
    <property type="entry name" value="High mobility group box domain"/>
    <property type="match status" value="1"/>
</dbReference>
<dbReference type="STRING" id="53468.A0A0R3UL68"/>
<dbReference type="GO" id="GO:0000978">
    <property type="term" value="F:RNA polymerase II cis-regulatory region sequence-specific DNA binding"/>
    <property type="evidence" value="ECO:0007669"/>
    <property type="project" value="TreeGrafter"/>
</dbReference>
<gene>
    <name evidence="7" type="ORF">MCOS_LOCUS8406</name>
</gene>
<evidence type="ECO:0000256" key="2">
    <source>
        <dbReference type="ARBA" id="ARBA00023125"/>
    </source>
</evidence>
<dbReference type="GO" id="GO:0000122">
    <property type="term" value="P:negative regulation of transcription by RNA polymerase II"/>
    <property type="evidence" value="ECO:0007669"/>
    <property type="project" value="TreeGrafter"/>
</dbReference>
<evidence type="ECO:0000313" key="7">
    <source>
        <dbReference type="EMBL" id="VDD82403.1"/>
    </source>
</evidence>
<dbReference type="SUPFAM" id="SSF47095">
    <property type="entry name" value="HMG-box"/>
    <property type="match status" value="1"/>
</dbReference>
<dbReference type="GO" id="GO:0005634">
    <property type="term" value="C:nucleus"/>
    <property type="evidence" value="ECO:0007669"/>
    <property type="project" value="UniProtKB-SubCell"/>
</dbReference>
<feature type="domain" description="HMG box" evidence="6">
    <location>
        <begin position="86"/>
        <end position="154"/>
    </location>
</feature>
<accession>A0A0R3UL68</accession>
<organism evidence="7 8">
    <name type="scientific">Mesocestoides corti</name>
    <name type="common">Flatworm</name>
    <dbReference type="NCBI Taxonomy" id="53468"/>
    <lineage>
        <taxon>Eukaryota</taxon>
        <taxon>Metazoa</taxon>
        <taxon>Spiralia</taxon>
        <taxon>Lophotrochozoa</taxon>
        <taxon>Platyhelminthes</taxon>
        <taxon>Cestoda</taxon>
        <taxon>Eucestoda</taxon>
        <taxon>Cyclophyllidea</taxon>
        <taxon>Mesocestoididae</taxon>
        <taxon>Mesocestoides</taxon>
    </lineage>
</organism>